<keyword evidence="1" id="KW-1133">Transmembrane helix</keyword>
<accession>A0A512ALR4</accession>
<protein>
    <recommendedName>
        <fullName evidence="4">Holin</fullName>
    </recommendedName>
</protein>
<dbReference type="Pfam" id="PF11351">
    <property type="entry name" value="GTA_holin_3TM"/>
    <property type="match status" value="1"/>
</dbReference>
<dbReference type="AlphaFoldDB" id="A0A512ALR4"/>
<dbReference type="Proteomes" id="UP000321464">
    <property type="component" value="Unassembled WGS sequence"/>
</dbReference>
<evidence type="ECO:0000313" key="2">
    <source>
        <dbReference type="EMBL" id="GEO00645.1"/>
    </source>
</evidence>
<feature type="transmembrane region" description="Helical" evidence="1">
    <location>
        <begin position="21"/>
        <end position="41"/>
    </location>
</feature>
<comment type="caution">
    <text evidence="2">The sequence shown here is derived from an EMBL/GenBank/DDBJ whole genome shotgun (WGS) entry which is preliminary data.</text>
</comment>
<evidence type="ECO:0008006" key="4">
    <source>
        <dbReference type="Google" id="ProtNLM"/>
    </source>
</evidence>
<dbReference type="RefSeq" id="WP_147159974.1">
    <property type="nucleotide sequence ID" value="NZ_BJYR01000016.1"/>
</dbReference>
<keyword evidence="1" id="KW-0812">Transmembrane</keyword>
<organism evidence="2 3">
    <name type="scientific">Novosphingobium sediminis</name>
    <dbReference type="NCBI Taxonomy" id="707214"/>
    <lineage>
        <taxon>Bacteria</taxon>
        <taxon>Pseudomonadati</taxon>
        <taxon>Pseudomonadota</taxon>
        <taxon>Alphaproteobacteria</taxon>
        <taxon>Sphingomonadales</taxon>
        <taxon>Sphingomonadaceae</taxon>
        <taxon>Novosphingobium</taxon>
    </lineage>
</organism>
<dbReference type="InterPro" id="IPR021497">
    <property type="entry name" value="GTA_holin_3TM"/>
</dbReference>
<keyword evidence="1" id="KW-0472">Membrane</keyword>
<dbReference type="OrthoDB" id="7426550at2"/>
<name>A0A512ALR4_9SPHN</name>
<proteinExistence type="predicted"/>
<dbReference type="EMBL" id="BJYR01000016">
    <property type="protein sequence ID" value="GEO00645.1"/>
    <property type="molecule type" value="Genomic_DNA"/>
</dbReference>
<reference evidence="2 3" key="1">
    <citation type="submission" date="2019-07" db="EMBL/GenBank/DDBJ databases">
        <title>Whole genome shotgun sequence of Novosphingobium sediminis NBRC 106119.</title>
        <authorList>
            <person name="Hosoyama A."/>
            <person name="Uohara A."/>
            <person name="Ohji S."/>
            <person name="Ichikawa N."/>
        </authorList>
    </citation>
    <scope>NUCLEOTIDE SEQUENCE [LARGE SCALE GENOMIC DNA]</scope>
    <source>
        <strain evidence="2 3">NBRC 106119</strain>
    </source>
</reference>
<evidence type="ECO:0000313" key="3">
    <source>
        <dbReference type="Proteomes" id="UP000321464"/>
    </source>
</evidence>
<sequence length="89" mass="9620">MPSQPLAPATRRYVALARPTFLYVMYAMILWAIPLGLLGAMRPAAAQAMTAAMTAYFVGLPEPLYALFGAAYLGYTAARQFGKSRGTDQ</sequence>
<gene>
    <name evidence="2" type="ORF">NSE01_24770</name>
</gene>
<feature type="transmembrane region" description="Helical" evidence="1">
    <location>
        <begin position="53"/>
        <end position="75"/>
    </location>
</feature>
<evidence type="ECO:0000256" key="1">
    <source>
        <dbReference type="SAM" id="Phobius"/>
    </source>
</evidence>
<keyword evidence="3" id="KW-1185">Reference proteome</keyword>